<organism evidence="2 3">
    <name type="scientific">Mariniflexile litorale</name>
    <dbReference type="NCBI Taxonomy" id="3045158"/>
    <lineage>
        <taxon>Bacteria</taxon>
        <taxon>Pseudomonadati</taxon>
        <taxon>Bacteroidota</taxon>
        <taxon>Flavobacteriia</taxon>
        <taxon>Flavobacteriales</taxon>
        <taxon>Flavobacteriaceae</taxon>
        <taxon>Mariniflexile</taxon>
    </lineage>
</organism>
<dbReference type="Proteomes" id="UP001224325">
    <property type="component" value="Chromosome"/>
</dbReference>
<protein>
    <submittedName>
        <fullName evidence="2">Uncharacterized protein</fullName>
    </submittedName>
</protein>
<evidence type="ECO:0000313" key="3">
    <source>
        <dbReference type="Proteomes" id="UP001224325"/>
    </source>
</evidence>
<gene>
    <name evidence="2" type="ORF">QLS71_013255</name>
</gene>
<keyword evidence="1" id="KW-0732">Signal</keyword>
<accession>A0AAU7ECZ0</accession>
<proteinExistence type="predicted"/>
<dbReference type="EMBL" id="CP155618">
    <property type="protein sequence ID" value="XBL13286.1"/>
    <property type="molecule type" value="Genomic_DNA"/>
</dbReference>
<evidence type="ECO:0000256" key="1">
    <source>
        <dbReference type="SAM" id="SignalP"/>
    </source>
</evidence>
<dbReference type="AlphaFoldDB" id="A0AAU7ECZ0"/>
<dbReference type="RefSeq" id="WP_308992612.1">
    <property type="nucleotide sequence ID" value="NZ_CP155618.1"/>
</dbReference>
<feature type="signal peptide" evidence="1">
    <location>
        <begin position="1"/>
        <end position="21"/>
    </location>
</feature>
<sequence length="151" mass="18020">MKPNKIIVIFLAVIFSSIANAQEAKATTKTQIETKSYYEQRAIEDAKYEQQFIADNKDEEDTFWDEQKAYEKDLKKKNKKAYKAYMKGKKEAYASHYSYCDAHCHHSDNYYHHASFYYYRYDNSHHTRYPQRSTINTRVNVRTPRVSLGLF</sequence>
<keyword evidence="3" id="KW-1185">Reference proteome</keyword>
<name>A0AAU7ECZ0_9FLAO</name>
<evidence type="ECO:0000313" key="2">
    <source>
        <dbReference type="EMBL" id="XBL13286.1"/>
    </source>
</evidence>
<dbReference type="KEGG" id="mlil:QLS71_013255"/>
<reference evidence="2" key="1">
    <citation type="submission" date="2024-04" db="EMBL/GenBank/DDBJ databases">
        <title>Mariniflexile litorale, isolated from the shallow sediments of the Sea of Japan.</title>
        <authorList>
            <person name="Romanenko L."/>
            <person name="Isaeva M."/>
        </authorList>
    </citation>
    <scope>NUCLEOTIDE SEQUENCE [LARGE SCALE GENOMIC DNA]</scope>
    <source>
        <strain evidence="2">KMM 9835</strain>
    </source>
</reference>
<feature type="chain" id="PRO_5043806334" evidence="1">
    <location>
        <begin position="22"/>
        <end position="151"/>
    </location>
</feature>